<dbReference type="Gene3D" id="1.10.10.2840">
    <property type="entry name" value="PucR C-terminal helix-turn-helix domain"/>
    <property type="match status" value="1"/>
</dbReference>
<dbReference type="Pfam" id="PF02830">
    <property type="entry name" value="V4R"/>
    <property type="match status" value="1"/>
</dbReference>
<gene>
    <name evidence="3" type="ORF">WAX74_19325</name>
</gene>
<organism evidence="3 4">
    <name type="scientific">Psychrobacillus mangrovi</name>
    <dbReference type="NCBI Taxonomy" id="3117745"/>
    <lineage>
        <taxon>Bacteria</taxon>
        <taxon>Bacillati</taxon>
        <taxon>Bacillota</taxon>
        <taxon>Bacilli</taxon>
        <taxon>Bacillales</taxon>
        <taxon>Bacillaceae</taxon>
        <taxon>Psychrobacillus</taxon>
    </lineage>
</organism>
<comment type="similarity">
    <text evidence="1">Belongs to the CdaR family.</text>
</comment>
<dbReference type="PANTHER" id="PTHR33744">
    <property type="entry name" value="CARBOHYDRATE DIACID REGULATOR"/>
    <property type="match status" value="1"/>
</dbReference>
<evidence type="ECO:0000313" key="4">
    <source>
        <dbReference type="Proteomes" id="UP001364890"/>
    </source>
</evidence>
<dbReference type="Pfam" id="PF06505">
    <property type="entry name" value="XylR_N"/>
    <property type="match status" value="1"/>
</dbReference>
<dbReference type="SUPFAM" id="SSF111126">
    <property type="entry name" value="Ligand-binding domain in the NO signalling and Golgi transport"/>
    <property type="match status" value="1"/>
</dbReference>
<proteinExistence type="inferred from homology"/>
<dbReference type="RefSeq" id="WP_336499322.1">
    <property type="nucleotide sequence ID" value="NZ_JBAWSY010000027.1"/>
</dbReference>
<comment type="caution">
    <text evidence="3">The sequence shown here is derived from an EMBL/GenBank/DDBJ whole genome shotgun (WGS) entry which is preliminary data.</text>
</comment>
<dbReference type="InterPro" id="IPR041522">
    <property type="entry name" value="CdaR_GGDEF"/>
</dbReference>
<evidence type="ECO:0000313" key="3">
    <source>
        <dbReference type="EMBL" id="MEI4771773.1"/>
    </source>
</evidence>
<dbReference type="EMBL" id="JBAWSY010000027">
    <property type="protein sequence ID" value="MEI4771773.1"/>
    <property type="molecule type" value="Genomic_DNA"/>
</dbReference>
<accession>A0ABU8F9U4</accession>
<dbReference type="InterPro" id="IPR025736">
    <property type="entry name" value="PucR_C-HTH_dom"/>
</dbReference>
<protein>
    <submittedName>
        <fullName evidence="3">V4R domain-containing protein</fullName>
    </submittedName>
</protein>
<dbReference type="InterPro" id="IPR051448">
    <property type="entry name" value="CdaR-like_regulators"/>
</dbReference>
<dbReference type="SMART" id="SM00989">
    <property type="entry name" value="V4R"/>
    <property type="match status" value="1"/>
</dbReference>
<dbReference type="InterPro" id="IPR010523">
    <property type="entry name" value="XylR_N"/>
</dbReference>
<reference evidence="3 4" key="1">
    <citation type="submission" date="2024-01" db="EMBL/GenBank/DDBJ databases">
        <title>Seven novel Bacillus-like species.</title>
        <authorList>
            <person name="Liu G."/>
        </authorList>
    </citation>
    <scope>NUCLEOTIDE SEQUENCE [LARGE SCALE GENOMIC DNA]</scope>
    <source>
        <strain evidence="3 4">FJAT-51614</strain>
    </source>
</reference>
<dbReference type="InterPro" id="IPR004096">
    <property type="entry name" value="V4R"/>
</dbReference>
<keyword evidence="4" id="KW-1185">Reference proteome</keyword>
<dbReference type="InterPro" id="IPR042070">
    <property type="entry name" value="PucR_C-HTH_sf"/>
</dbReference>
<dbReference type="Proteomes" id="UP001364890">
    <property type="component" value="Unassembled WGS sequence"/>
</dbReference>
<feature type="domain" description="4-vinyl reductase 4VR" evidence="2">
    <location>
        <begin position="107"/>
        <end position="169"/>
    </location>
</feature>
<dbReference type="Pfam" id="PF17853">
    <property type="entry name" value="GGDEF_2"/>
    <property type="match status" value="1"/>
</dbReference>
<dbReference type="Pfam" id="PF13556">
    <property type="entry name" value="HTH_30"/>
    <property type="match status" value="1"/>
</dbReference>
<name>A0ABU8F9U4_9BACI</name>
<sequence length="610" mass="71030">MSLYNQSFDFLEDKRILTTSATFGLLRKELIMNLGVKRAKGFLLRYGWRLGESHVKELMVDEKDIVKLLDKASLIHLETGQISGVQTERSFNITDQQEVKEIYATGTWFDSFEAKEHIKNHGISEHPVCHTLTGYASGYMTTACRRKIYVKEVTCKAMGDNECTFEMRVEEEWNPEMLEEIKHYEDTHIIDELKYTYEQLLEQRNNVEKISTFHNTLTQKILDGANLEEITSSIFDLLDIPVSIEDLSFKPKIYKGISDEEYNNLNEDLRTCLVNTSNGRKYFIRYDKTNEIIAKKHNRIISPIIIQKQIIGYVTFILPKNIRFQEQERSFIERAASVISLCFLNEKTSLEAFENMKGYFLEQLLLKQYTSRTSVVYRGYYIGIHLDDPFYIGRLICEGKVDGIKEEDVYQRVMKSIIQYLEMQGYKILICQFEGSLVILLPKVVDFQRKLENMLKHLHSIFPKLECRIGLSNVSNDIEMIKESLDEADVVLRMGNGSLVKFEEMSIIGTLINSKNMKSIRRHAMEELQPIFQLKKQKQQELFKTLYVFLGNGGNLQLSMKELSLSMSGLMYRISKLEEYLNKDLRNPKEAFELWIILDALKVLGDIDLE</sequence>
<evidence type="ECO:0000256" key="1">
    <source>
        <dbReference type="ARBA" id="ARBA00006754"/>
    </source>
</evidence>
<dbReference type="InterPro" id="IPR024096">
    <property type="entry name" value="NO_sig/Golgi_transp_ligand-bd"/>
</dbReference>
<evidence type="ECO:0000259" key="2">
    <source>
        <dbReference type="SMART" id="SM00989"/>
    </source>
</evidence>
<dbReference type="PANTHER" id="PTHR33744:SF1">
    <property type="entry name" value="DNA-BINDING TRANSCRIPTIONAL ACTIVATOR ADER"/>
    <property type="match status" value="1"/>
</dbReference>
<dbReference type="Gene3D" id="3.30.1380.20">
    <property type="entry name" value="Trafficking protein particle complex subunit 3"/>
    <property type="match status" value="1"/>
</dbReference>